<proteinExistence type="predicted"/>
<dbReference type="InterPro" id="IPR035897">
    <property type="entry name" value="Toll_tir_struct_dom_sf"/>
</dbReference>
<dbReference type="EMBL" id="JAESHX010000120">
    <property type="protein sequence ID" value="MBW5894645.1"/>
    <property type="molecule type" value="Genomic_DNA"/>
</dbReference>
<protein>
    <submittedName>
        <fullName evidence="3">Toll/interleukin-1 receptor domain-containing protein</fullName>
    </submittedName>
</protein>
<sequence>MTPTVFISYSHDNELHKDWVLQLATRLRSNGVEVLLDRWNLKLGQDLAAFMERGLSSSSRVVCICSEAYVAKANGGKGGVGYEKQIITGELLADLNKNWVIPVVRNNSQSQKVPTFLVGKFYVSFEDDKLYENHYEQLLRELLDEPVLPIPPVGPNPFKTAKQYTEQKFFPASEKYVSPATKGRVTFDYSNNNGRYYIGQKELAFELDFSKSSDHNIQLLNDPSSINTIAIVKDKNEFIEIDDARIYDGSSRVRRPKINQIAILQNNNGFYAAIKILSIQDDTRGAEYDEVTFDYVIQTNGSPDFTSLKF</sequence>
<organism evidence="3 4">
    <name type="scientific">Pectobacterium polaris</name>
    <dbReference type="NCBI Taxonomy" id="2042057"/>
    <lineage>
        <taxon>Bacteria</taxon>
        <taxon>Pseudomonadati</taxon>
        <taxon>Pseudomonadota</taxon>
        <taxon>Gammaproteobacteria</taxon>
        <taxon>Enterobacterales</taxon>
        <taxon>Pectobacteriaceae</taxon>
        <taxon>Pectobacterium</taxon>
    </lineage>
</organism>
<dbReference type="RefSeq" id="WP_219681469.1">
    <property type="nucleotide sequence ID" value="NZ_JAESHX010000120.1"/>
</dbReference>
<dbReference type="Proteomes" id="UP000696310">
    <property type="component" value="Unassembled WGS sequence"/>
</dbReference>
<dbReference type="PROSITE" id="PS50104">
    <property type="entry name" value="TIR"/>
    <property type="match status" value="1"/>
</dbReference>
<gene>
    <name evidence="3" type="ORF">IM880_20730</name>
</gene>
<dbReference type="Pfam" id="PF13676">
    <property type="entry name" value="TIR_2"/>
    <property type="match status" value="1"/>
</dbReference>
<reference evidence="3" key="1">
    <citation type="journal article" date="2021" name="bioRxiv">
        <title>Identification of Pectobacterium species isolated from the soft rot of tetecho (Neobuxbaumia tetetzo), a columnar cactus, and associated metagenomics.</title>
        <authorList>
            <person name="Vargas-Peralta D."/>
            <person name="Narvaez-Barragan D.A."/>
            <person name="de Sandozequi A."/>
            <person name="Romero-Gutierrez M.F."/>
            <person name="Segovia L."/>
            <person name="Martinez-Anaya C."/>
            <person name="Alcaraz L.D."/>
            <person name="de la Torre Almaraz R."/>
        </authorList>
    </citation>
    <scope>NUCLEOTIDE SEQUENCE</scope>
    <source>
        <strain evidence="3">A3</strain>
    </source>
</reference>
<name>A0AAW4P5G0_9GAMM</name>
<dbReference type="AlphaFoldDB" id="A0AAW4P5G0"/>
<comment type="caution">
    <text evidence="3">The sequence shown here is derived from an EMBL/GenBank/DDBJ whole genome shotgun (WGS) entry which is preliminary data.</text>
</comment>
<dbReference type="InterPro" id="IPR000157">
    <property type="entry name" value="TIR_dom"/>
</dbReference>
<dbReference type="InterPro" id="IPR013568">
    <property type="entry name" value="SEFIR_dom"/>
</dbReference>
<evidence type="ECO:0000313" key="3">
    <source>
        <dbReference type="EMBL" id="MBW5894645.1"/>
    </source>
</evidence>
<evidence type="ECO:0000313" key="4">
    <source>
        <dbReference type="Proteomes" id="UP000696310"/>
    </source>
</evidence>
<reference evidence="3" key="2">
    <citation type="submission" date="2021-01" db="EMBL/GenBank/DDBJ databases">
        <authorList>
            <person name="Vargas Peralta D."/>
        </authorList>
    </citation>
    <scope>NUCLEOTIDE SEQUENCE</scope>
    <source>
        <strain evidence="3">A3</strain>
    </source>
</reference>
<dbReference type="GO" id="GO:0007165">
    <property type="term" value="P:signal transduction"/>
    <property type="evidence" value="ECO:0007669"/>
    <property type="project" value="InterPro"/>
</dbReference>
<evidence type="ECO:0000259" key="1">
    <source>
        <dbReference type="PROSITE" id="PS50104"/>
    </source>
</evidence>
<feature type="domain" description="TIR" evidence="1">
    <location>
        <begin position="1"/>
        <end position="143"/>
    </location>
</feature>
<dbReference type="PROSITE" id="PS51534">
    <property type="entry name" value="SEFIR"/>
    <property type="match status" value="1"/>
</dbReference>
<evidence type="ECO:0000259" key="2">
    <source>
        <dbReference type="PROSITE" id="PS51534"/>
    </source>
</evidence>
<dbReference type="SUPFAM" id="SSF52200">
    <property type="entry name" value="Toll/Interleukin receptor TIR domain"/>
    <property type="match status" value="1"/>
</dbReference>
<dbReference type="Gene3D" id="3.40.50.10140">
    <property type="entry name" value="Toll/interleukin-1 receptor homology (TIR) domain"/>
    <property type="match status" value="1"/>
</dbReference>
<accession>A0AAW4P5G0</accession>
<feature type="domain" description="SEFIR" evidence="2">
    <location>
        <begin position="2"/>
        <end position="134"/>
    </location>
</feature>
<keyword evidence="3" id="KW-0675">Receptor</keyword>